<keyword evidence="3" id="KW-1185">Reference proteome</keyword>
<keyword evidence="1" id="KW-0175">Coiled coil</keyword>
<reference evidence="2 3" key="1">
    <citation type="journal article" date="2020" name="Microorganisms">
        <title>Osmotic Adaptation and Compatible Solute Biosynthesis of Phototrophic Bacteria as Revealed from Genome Analyses.</title>
        <authorList>
            <person name="Imhoff J.F."/>
            <person name="Rahn T."/>
            <person name="Kunzel S."/>
            <person name="Keller A."/>
            <person name="Neulinger S.C."/>
        </authorList>
    </citation>
    <scope>NUCLEOTIDE SEQUENCE [LARGE SCALE GENOMIC DNA]</scope>
    <source>
        <strain evidence="2 3">DSM 6210</strain>
    </source>
</reference>
<dbReference type="RefSeq" id="WP_200242049.1">
    <property type="nucleotide sequence ID" value="NZ_NRRV01000088.1"/>
</dbReference>
<sequence>MTDKIENLILERLEAIRAQLNRIEADIADLKGRDHTHEAYLSALHSDIARQSGRLDEHDARLKRIERRLELVDEQPQ</sequence>
<accession>A0ABS1CNG8</accession>
<proteinExistence type="predicted"/>
<dbReference type="Proteomes" id="UP000748752">
    <property type="component" value="Unassembled WGS sequence"/>
</dbReference>
<dbReference type="EMBL" id="NRRV01000088">
    <property type="protein sequence ID" value="MBK1633482.1"/>
    <property type="molecule type" value="Genomic_DNA"/>
</dbReference>
<name>A0ABS1CNG8_9GAMM</name>
<evidence type="ECO:0008006" key="4">
    <source>
        <dbReference type="Google" id="ProtNLM"/>
    </source>
</evidence>
<evidence type="ECO:0000256" key="1">
    <source>
        <dbReference type="SAM" id="Coils"/>
    </source>
</evidence>
<evidence type="ECO:0000313" key="2">
    <source>
        <dbReference type="EMBL" id="MBK1633482.1"/>
    </source>
</evidence>
<organism evidence="2 3">
    <name type="scientific">Thiohalocapsa halophila</name>
    <dbReference type="NCBI Taxonomy" id="69359"/>
    <lineage>
        <taxon>Bacteria</taxon>
        <taxon>Pseudomonadati</taxon>
        <taxon>Pseudomonadota</taxon>
        <taxon>Gammaproteobacteria</taxon>
        <taxon>Chromatiales</taxon>
        <taxon>Chromatiaceae</taxon>
        <taxon>Thiohalocapsa</taxon>
    </lineage>
</organism>
<feature type="coiled-coil region" evidence="1">
    <location>
        <begin position="13"/>
        <end position="75"/>
    </location>
</feature>
<comment type="caution">
    <text evidence="2">The sequence shown here is derived from an EMBL/GenBank/DDBJ whole genome shotgun (WGS) entry which is preliminary data.</text>
</comment>
<evidence type="ECO:0000313" key="3">
    <source>
        <dbReference type="Proteomes" id="UP000748752"/>
    </source>
</evidence>
<protein>
    <recommendedName>
        <fullName evidence="4">DUF904 domain-containing protein</fullName>
    </recommendedName>
</protein>
<gene>
    <name evidence="2" type="ORF">CKO31_22580</name>
</gene>